<organism evidence="1 2">
    <name type="scientific">Pistacia atlantica</name>
    <dbReference type="NCBI Taxonomy" id="434234"/>
    <lineage>
        <taxon>Eukaryota</taxon>
        <taxon>Viridiplantae</taxon>
        <taxon>Streptophyta</taxon>
        <taxon>Embryophyta</taxon>
        <taxon>Tracheophyta</taxon>
        <taxon>Spermatophyta</taxon>
        <taxon>Magnoliopsida</taxon>
        <taxon>eudicotyledons</taxon>
        <taxon>Gunneridae</taxon>
        <taxon>Pentapetalae</taxon>
        <taxon>rosids</taxon>
        <taxon>malvids</taxon>
        <taxon>Sapindales</taxon>
        <taxon>Anacardiaceae</taxon>
        <taxon>Pistacia</taxon>
    </lineage>
</organism>
<sequence>MLLSEKEPLQHLNKKLRRNLRGWRLSSLCSN</sequence>
<keyword evidence="2" id="KW-1185">Reference proteome</keyword>
<dbReference type="EMBL" id="CM047908">
    <property type="protein sequence ID" value="KAJ0081783.1"/>
    <property type="molecule type" value="Genomic_DNA"/>
</dbReference>
<dbReference type="Proteomes" id="UP001164250">
    <property type="component" value="Chromosome 12"/>
</dbReference>
<evidence type="ECO:0000313" key="1">
    <source>
        <dbReference type="EMBL" id="KAJ0081783.1"/>
    </source>
</evidence>
<protein>
    <submittedName>
        <fullName evidence="1">Uncharacterized protein</fullName>
    </submittedName>
</protein>
<evidence type="ECO:0000313" key="2">
    <source>
        <dbReference type="Proteomes" id="UP001164250"/>
    </source>
</evidence>
<proteinExistence type="predicted"/>
<reference evidence="2" key="1">
    <citation type="journal article" date="2023" name="G3 (Bethesda)">
        <title>Genome assembly and association tests identify interacting loci associated with vigor, precocity, and sex in interspecific pistachio rootstocks.</title>
        <authorList>
            <person name="Palmer W."/>
            <person name="Jacygrad E."/>
            <person name="Sagayaradj S."/>
            <person name="Cavanaugh K."/>
            <person name="Han R."/>
            <person name="Bertier L."/>
            <person name="Beede B."/>
            <person name="Kafkas S."/>
            <person name="Golino D."/>
            <person name="Preece J."/>
            <person name="Michelmore R."/>
        </authorList>
    </citation>
    <scope>NUCLEOTIDE SEQUENCE [LARGE SCALE GENOMIC DNA]</scope>
</reference>
<gene>
    <name evidence="1" type="ORF">Patl1_11483</name>
</gene>
<name>A0ACC1A3D8_9ROSI</name>
<accession>A0ACC1A3D8</accession>
<comment type="caution">
    <text evidence="1">The sequence shown here is derived from an EMBL/GenBank/DDBJ whole genome shotgun (WGS) entry which is preliminary data.</text>
</comment>